<evidence type="ECO:0008006" key="14">
    <source>
        <dbReference type="Google" id="ProtNLM"/>
    </source>
</evidence>
<keyword evidence="6 11" id="KW-0812">Transmembrane</keyword>
<evidence type="ECO:0000256" key="9">
    <source>
        <dbReference type="ARBA" id="ARBA00022989"/>
    </source>
</evidence>
<keyword evidence="8" id="KW-0809">Transit peptide</keyword>
<evidence type="ECO:0000256" key="5">
    <source>
        <dbReference type="ARBA" id="ARBA00022679"/>
    </source>
</evidence>
<sequence>MADGFFLLCATSCTSSTLLLSGSTGSRFHFSSAPPPPPSAARSDSYDPFLLGLPSLSISSAKFRRNLSSPKAAMLSGSPLVSDMCATVLSGGIALSLLQFFNETAKRGLFDQKLNRKLVHVSVGLVFMLCWPMFSHGHQGAFLAALIPGVNIIHMLIVGLGIIKDEATAKSMSRFGDYRELLKGPLYYATTITLACAIYWKTSPVGIAVICNLCAGDGLADIVGRRYGHHKIPYNKNKSFMGSAAMATTGFLACVGYMYYFALFGYMQNSWEMIRGFFMVSLASALVESLPVSTELDDNLTVPLTSFLVGSLVF</sequence>
<protein>
    <recommendedName>
        <fullName evidence="14">Phytol kinase</fullName>
    </recommendedName>
</protein>
<organism evidence="12 13">
    <name type="scientific">Trapa natans</name>
    <name type="common">Water chestnut</name>
    <dbReference type="NCBI Taxonomy" id="22666"/>
    <lineage>
        <taxon>Eukaryota</taxon>
        <taxon>Viridiplantae</taxon>
        <taxon>Streptophyta</taxon>
        <taxon>Embryophyta</taxon>
        <taxon>Tracheophyta</taxon>
        <taxon>Spermatophyta</taxon>
        <taxon>Magnoliopsida</taxon>
        <taxon>eudicotyledons</taxon>
        <taxon>Gunneridae</taxon>
        <taxon>Pentapetalae</taxon>
        <taxon>rosids</taxon>
        <taxon>malvids</taxon>
        <taxon>Myrtales</taxon>
        <taxon>Lythraceae</taxon>
        <taxon>Trapa</taxon>
    </lineage>
</organism>
<evidence type="ECO:0000256" key="7">
    <source>
        <dbReference type="ARBA" id="ARBA00022777"/>
    </source>
</evidence>
<evidence type="ECO:0000313" key="12">
    <source>
        <dbReference type="EMBL" id="KAK4771951.1"/>
    </source>
</evidence>
<keyword evidence="10 11" id="KW-0472">Membrane</keyword>
<evidence type="ECO:0000256" key="8">
    <source>
        <dbReference type="ARBA" id="ARBA00022946"/>
    </source>
</evidence>
<evidence type="ECO:0000256" key="11">
    <source>
        <dbReference type="SAM" id="Phobius"/>
    </source>
</evidence>
<keyword evidence="5" id="KW-0808">Transferase</keyword>
<dbReference type="EMBL" id="JAXQNO010000020">
    <property type="protein sequence ID" value="KAK4771951.1"/>
    <property type="molecule type" value="Genomic_DNA"/>
</dbReference>
<evidence type="ECO:0000313" key="13">
    <source>
        <dbReference type="Proteomes" id="UP001346149"/>
    </source>
</evidence>
<keyword evidence="4" id="KW-0934">Plastid</keyword>
<dbReference type="GO" id="GO:0016301">
    <property type="term" value="F:kinase activity"/>
    <property type="evidence" value="ECO:0007669"/>
    <property type="project" value="UniProtKB-KW"/>
</dbReference>
<evidence type="ECO:0000256" key="3">
    <source>
        <dbReference type="ARBA" id="ARBA00022528"/>
    </source>
</evidence>
<dbReference type="GO" id="GO:0031969">
    <property type="term" value="C:chloroplast membrane"/>
    <property type="evidence" value="ECO:0007669"/>
    <property type="project" value="UniProtKB-SubCell"/>
</dbReference>
<feature type="transmembrane region" description="Helical" evidence="11">
    <location>
        <begin position="118"/>
        <end position="134"/>
    </location>
</feature>
<evidence type="ECO:0000256" key="2">
    <source>
        <dbReference type="ARBA" id="ARBA00010794"/>
    </source>
</evidence>
<dbReference type="Proteomes" id="UP001346149">
    <property type="component" value="Unassembled WGS sequence"/>
</dbReference>
<keyword evidence="9 11" id="KW-1133">Transmembrane helix</keyword>
<keyword evidence="13" id="KW-1185">Reference proteome</keyword>
<comment type="similarity">
    <text evidence="2">Belongs to the polyprenol kinase family.</text>
</comment>
<dbReference type="InterPro" id="IPR039606">
    <property type="entry name" value="Phytol/farnesol_kinase"/>
</dbReference>
<dbReference type="AlphaFoldDB" id="A0AAN7KZ67"/>
<evidence type="ECO:0000256" key="4">
    <source>
        <dbReference type="ARBA" id="ARBA00022640"/>
    </source>
</evidence>
<evidence type="ECO:0000256" key="1">
    <source>
        <dbReference type="ARBA" id="ARBA00004508"/>
    </source>
</evidence>
<keyword evidence="7" id="KW-0418">Kinase</keyword>
<name>A0AAN7KZ67_TRANT</name>
<dbReference type="PANTHER" id="PTHR32523">
    <property type="entry name" value="PHYTOL KINASE 1, CHLOROPLASTIC"/>
    <property type="match status" value="1"/>
</dbReference>
<accession>A0AAN7KZ67</accession>
<evidence type="ECO:0000256" key="6">
    <source>
        <dbReference type="ARBA" id="ARBA00022692"/>
    </source>
</evidence>
<feature type="transmembrane region" description="Helical" evidence="11">
    <location>
        <begin position="80"/>
        <end position="98"/>
    </location>
</feature>
<keyword evidence="3" id="KW-0150">Chloroplast</keyword>
<comment type="subcellular location">
    <subcellularLocation>
        <location evidence="1">Plastid</location>
        <location evidence="1">Chloroplast membrane</location>
        <topology evidence="1">Multi-pass membrane protein</topology>
    </subcellularLocation>
</comment>
<reference evidence="12 13" key="1">
    <citation type="journal article" date="2023" name="Hortic Res">
        <title>Pangenome of water caltrop reveals structural variations and asymmetric subgenome divergence after allopolyploidization.</title>
        <authorList>
            <person name="Zhang X."/>
            <person name="Chen Y."/>
            <person name="Wang L."/>
            <person name="Yuan Y."/>
            <person name="Fang M."/>
            <person name="Shi L."/>
            <person name="Lu R."/>
            <person name="Comes H.P."/>
            <person name="Ma Y."/>
            <person name="Chen Y."/>
            <person name="Huang G."/>
            <person name="Zhou Y."/>
            <person name="Zheng Z."/>
            <person name="Qiu Y."/>
        </authorList>
    </citation>
    <scope>NUCLEOTIDE SEQUENCE [LARGE SCALE GENOMIC DNA]</scope>
    <source>
        <strain evidence="12">F231</strain>
    </source>
</reference>
<feature type="transmembrane region" description="Helical" evidence="11">
    <location>
        <begin position="184"/>
        <end position="200"/>
    </location>
</feature>
<proteinExistence type="inferred from homology"/>
<comment type="caution">
    <text evidence="12">The sequence shown here is derived from an EMBL/GenBank/DDBJ whole genome shotgun (WGS) entry which is preliminary data.</text>
</comment>
<dbReference type="PANTHER" id="PTHR32523:SF7">
    <property type="entry name" value="FARNESOL KINASE, CHLOROPLASTIC"/>
    <property type="match status" value="1"/>
</dbReference>
<gene>
    <name evidence="12" type="ORF">SAY86_013726</name>
</gene>
<feature type="transmembrane region" description="Helical" evidence="11">
    <location>
        <begin position="244"/>
        <end position="267"/>
    </location>
</feature>
<feature type="transmembrane region" description="Helical" evidence="11">
    <location>
        <begin position="140"/>
        <end position="163"/>
    </location>
</feature>
<evidence type="ECO:0000256" key="10">
    <source>
        <dbReference type="ARBA" id="ARBA00023136"/>
    </source>
</evidence>